<evidence type="ECO:0000313" key="1">
    <source>
        <dbReference type="EMBL" id="MBH8574489.1"/>
    </source>
</evidence>
<dbReference type="Proteomes" id="UP000662314">
    <property type="component" value="Unassembled WGS sequence"/>
</dbReference>
<keyword evidence="2" id="KW-1185">Reference proteome</keyword>
<protein>
    <submittedName>
        <fullName evidence="1">Uncharacterized protein</fullName>
    </submittedName>
</protein>
<dbReference type="RefSeq" id="WP_214433295.1">
    <property type="nucleotide sequence ID" value="NZ_CAWPUQ010000311.1"/>
</dbReference>
<dbReference type="AlphaFoldDB" id="A0A8J7LG37"/>
<reference evidence="1 2" key="1">
    <citation type="journal article" date="2021" name="Int. J. Syst. Evol. Microbiol.">
        <title>Amazonocrinis nigriterrae gen. nov., sp. nov., Atlanticothrix silvestris gen. nov., sp. nov. and Dendronalium phyllosphericum gen. nov., sp. nov., nostocacean cyanobacteria from Brazilian environments.</title>
        <authorList>
            <person name="Alvarenga D.O."/>
            <person name="Andreote A.P.D."/>
            <person name="Branco L.H.Z."/>
            <person name="Delbaje E."/>
            <person name="Cruz R.B."/>
            <person name="Varani A.M."/>
            <person name="Fiore M.F."/>
        </authorList>
    </citation>
    <scope>NUCLEOTIDE SEQUENCE [LARGE SCALE GENOMIC DNA]</scope>
    <source>
        <strain evidence="1 2">CENA369</strain>
    </source>
</reference>
<evidence type="ECO:0000313" key="2">
    <source>
        <dbReference type="Proteomes" id="UP000662314"/>
    </source>
</evidence>
<sequence>MALSGAECRFIKQTRHYNIYPIYLPQYMLEEQQHPITNQLIELVEEAYEYLTACEESEVENLFNCMPSGFKMFVSSRIENERQRKRFALYYVCSEVERSYFSFKGAINQNLEESAVLKLYPELSEKFDRDGLLHINSDFILFNGGIQYKNHILHYHQLLRRGYTSNPNFDFIELFAEYRSQTKNRNEFRIAIDHRRIMPKEFYAQVAEMDGWRGLPFDLNKLDDPNYIGLTVIERNKNSLFERTCSLDRTEFHWSYRDRIKTFEIEEISDDRYTFDCYYFNRYIHSERDTQVKAFRHLDGAVKVYVKDNYQQRKNSLMPKEFRSHRKVKLWRIDGDIALNIWSELISYFFKSNEMIIRYFDPEKFEQIFDLRVRDFEAWKLVQEQDADDT</sequence>
<name>A0A8J7LG37_9NOST</name>
<accession>A0A8J7LG37</accession>
<gene>
    <name evidence="1" type="ORF">I8752_15950</name>
</gene>
<proteinExistence type="predicted"/>
<organism evidence="1 2">
    <name type="scientific">Dendronalium phyllosphericum CENA369</name>
    <dbReference type="NCBI Taxonomy" id="1725256"/>
    <lineage>
        <taxon>Bacteria</taxon>
        <taxon>Bacillati</taxon>
        <taxon>Cyanobacteriota</taxon>
        <taxon>Cyanophyceae</taxon>
        <taxon>Nostocales</taxon>
        <taxon>Nostocaceae</taxon>
        <taxon>Dendronalium</taxon>
        <taxon>Dendronalium phyllosphericum</taxon>
    </lineage>
</organism>
<dbReference type="EMBL" id="JAECZA010000074">
    <property type="protein sequence ID" value="MBH8574489.1"/>
    <property type="molecule type" value="Genomic_DNA"/>
</dbReference>
<comment type="caution">
    <text evidence="1">The sequence shown here is derived from an EMBL/GenBank/DDBJ whole genome shotgun (WGS) entry which is preliminary data.</text>
</comment>